<protein>
    <recommendedName>
        <fullName evidence="4">Deazaflavin-dependent oxidoreductase, nitroreductase family protein</fullName>
    </recommendedName>
</protein>
<dbReference type="EMBL" id="AMRA01000023">
    <property type="protein sequence ID" value="EKF25107.1"/>
    <property type="molecule type" value="Genomic_DNA"/>
</dbReference>
<dbReference type="STRING" id="1122247.GCA_000379865_03482"/>
<keyword evidence="3" id="KW-1185">Reference proteome</keyword>
<evidence type="ECO:0000313" key="2">
    <source>
        <dbReference type="EMBL" id="EKF25107.1"/>
    </source>
</evidence>
<proteinExistence type="predicted"/>
<feature type="transmembrane region" description="Helical" evidence="1">
    <location>
        <begin position="6"/>
        <end position="26"/>
    </location>
</feature>
<evidence type="ECO:0000256" key="1">
    <source>
        <dbReference type="SAM" id="Phobius"/>
    </source>
</evidence>
<evidence type="ECO:0008006" key="4">
    <source>
        <dbReference type="Google" id="ProtNLM"/>
    </source>
</evidence>
<gene>
    <name evidence="2" type="ORF">C731_0850</name>
</gene>
<keyword evidence="1" id="KW-0472">Membrane</keyword>
<keyword evidence="1" id="KW-1133">Transmembrane helix</keyword>
<dbReference type="PATRIC" id="fig|1122247.3.peg.816"/>
<reference evidence="2 3" key="1">
    <citation type="journal article" date="2012" name="J. Bacteriol.">
        <title>Genome sequence of Mycobacterium hassiacum DSM 44199, a rare source of heat-stable mycobacterial proteins.</title>
        <authorList>
            <person name="Tiago I."/>
            <person name="Maranha A."/>
            <person name="Mendes V."/>
            <person name="Alarico S."/>
            <person name="Moynihan P.J."/>
            <person name="Clarke A.J."/>
            <person name="Macedo-Ribeiro S."/>
            <person name="Pereira P.J."/>
            <person name="Empadinhas N."/>
        </authorList>
    </citation>
    <scope>NUCLEOTIDE SEQUENCE [LARGE SCALE GENOMIC DNA]</scope>
    <source>
        <strain evidence="3">DSM 44199 / CIP 105218 / JCM 12690 / 3849</strain>
    </source>
</reference>
<comment type="caution">
    <text evidence="2">The sequence shown here is derived from an EMBL/GenBank/DDBJ whole genome shotgun (WGS) entry which is preliminary data.</text>
</comment>
<keyword evidence="1" id="KW-0812">Transmembrane</keyword>
<evidence type="ECO:0000313" key="3">
    <source>
        <dbReference type="Proteomes" id="UP000006265"/>
    </source>
</evidence>
<dbReference type="eggNOG" id="ENOG50332AK">
    <property type="taxonomic scope" value="Bacteria"/>
</dbReference>
<dbReference type="Proteomes" id="UP000006265">
    <property type="component" value="Unassembled WGS sequence"/>
</dbReference>
<sequence>MFGSPLVGVVNRLFVGLLGAPVLGRFARRGLTRIRYVGRRSGRTVETPVGYRRAGDEIVINVLAPDKKVWWRNFTGDGGPITLLDVDGGRAGYAVAHRDARGRVEVRVRLG</sequence>
<name>K5BGU2_MYCHD</name>
<organism evidence="2 3">
    <name type="scientific">Mycolicibacterium hassiacum (strain DSM 44199 / CIP 105218 / JCM 12690 / 3849)</name>
    <name type="common">Mycobacterium hassiacum</name>
    <dbReference type="NCBI Taxonomy" id="1122247"/>
    <lineage>
        <taxon>Bacteria</taxon>
        <taxon>Bacillati</taxon>
        <taxon>Actinomycetota</taxon>
        <taxon>Actinomycetes</taxon>
        <taxon>Mycobacteriales</taxon>
        <taxon>Mycobacteriaceae</taxon>
        <taxon>Mycolicibacterium</taxon>
    </lineage>
</organism>
<dbReference type="AlphaFoldDB" id="K5BGU2"/>
<dbReference type="Gene3D" id="2.30.110.10">
    <property type="entry name" value="Electron Transport, Fmn-binding Protein, Chain A"/>
    <property type="match status" value="1"/>
</dbReference>
<accession>K5BGU2</accession>
<dbReference type="InterPro" id="IPR012349">
    <property type="entry name" value="Split_barrel_FMN-bd"/>
</dbReference>